<sequence>MHVADGNAEDERAFEQGAGDRAGLVEFQPDARAVPVLRAGGVQVADGDPRGLRGVRGVQQVRIRAMEVDSEAPNSGNSVSHS</sequence>
<keyword evidence="2" id="KW-1185">Reference proteome</keyword>
<name>A0ABQ2RUG4_9DEIO</name>
<reference evidence="2" key="1">
    <citation type="journal article" date="2019" name="Int. J. Syst. Evol. Microbiol.">
        <title>The Global Catalogue of Microorganisms (GCM) 10K type strain sequencing project: providing services to taxonomists for standard genome sequencing and annotation.</title>
        <authorList>
            <consortium name="The Broad Institute Genomics Platform"/>
            <consortium name="The Broad Institute Genome Sequencing Center for Infectious Disease"/>
            <person name="Wu L."/>
            <person name="Ma J."/>
        </authorList>
    </citation>
    <scope>NUCLEOTIDE SEQUENCE [LARGE SCALE GENOMIC DNA]</scope>
    <source>
        <strain evidence="2">JCM 31404</strain>
    </source>
</reference>
<organism evidence="1 2">
    <name type="scientific">Deinococcus seoulensis</name>
    <dbReference type="NCBI Taxonomy" id="1837379"/>
    <lineage>
        <taxon>Bacteria</taxon>
        <taxon>Thermotogati</taxon>
        <taxon>Deinococcota</taxon>
        <taxon>Deinococci</taxon>
        <taxon>Deinococcales</taxon>
        <taxon>Deinococcaceae</taxon>
        <taxon>Deinococcus</taxon>
    </lineage>
</organism>
<dbReference type="Proteomes" id="UP000634308">
    <property type="component" value="Unassembled WGS sequence"/>
</dbReference>
<dbReference type="EMBL" id="BMQM01000025">
    <property type="protein sequence ID" value="GGR67114.1"/>
    <property type="molecule type" value="Genomic_DNA"/>
</dbReference>
<evidence type="ECO:0000313" key="1">
    <source>
        <dbReference type="EMBL" id="GGR67114.1"/>
    </source>
</evidence>
<protein>
    <submittedName>
        <fullName evidence="1">Uncharacterized protein</fullName>
    </submittedName>
</protein>
<proteinExistence type="predicted"/>
<evidence type="ECO:0000313" key="2">
    <source>
        <dbReference type="Proteomes" id="UP000634308"/>
    </source>
</evidence>
<accession>A0ABQ2RUG4</accession>
<comment type="caution">
    <text evidence="1">The sequence shown here is derived from an EMBL/GenBank/DDBJ whole genome shotgun (WGS) entry which is preliminary data.</text>
</comment>
<gene>
    <name evidence="1" type="ORF">GCM10008959_31610</name>
</gene>